<dbReference type="AlphaFoldDB" id="A0A0J6SNM2"/>
<dbReference type="InterPro" id="IPR016181">
    <property type="entry name" value="Acyl_CoA_acyltransferase"/>
</dbReference>
<dbReference type="PANTHER" id="PTHR43877">
    <property type="entry name" value="AMINOALKYLPHOSPHONATE N-ACETYLTRANSFERASE-RELATED-RELATED"/>
    <property type="match status" value="1"/>
</dbReference>
<dbReference type="Proteomes" id="UP000036449">
    <property type="component" value="Unassembled WGS sequence"/>
</dbReference>
<comment type="caution">
    <text evidence="4">The sequence shown here is derived from an EMBL/GenBank/DDBJ whole genome shotgun (WGS) entry which is preliminary data.</text>
</comment>
<reference evidence="4 5" key="1">
    <citation type="submission" date="2015-03" db="EMBL/GenBank/DDBJ databases">
        <title>Genome sequencing of Methylobacterium tarhaniae DSM 25844.</title>
        <authorList>
            <person name="Chaudhry V."/>
            <person name="Patil P.B."/>
        </authorList>
    </citation>
    <scope>NUCLEOTIDE SEQUENCE [LARGE SCALE GENOMIC DNA]</scope>
    <source>
        <strain evidence="4 5">DSM 25844</strain>
    </source>
</reference>
<dbReference type="CDD" id="cd04301">
    <property type="entry name" value="NAT_SF"/>
    <property type="match status" value="1"/>
</dbReference>
<organism evidence="4 5">
    <name type="scientific">Methylobacterium tarhaniae</name>
    <dbReference type="NCBI Taxonomy" id="1187852"/>
    <lineage>
        <taxon>Bacteria</taxon>
        <taxon>Pseudomonadati</taxon>
        <taxon>Pseudomonadota</taxon>
        <taxon>Alphaproteobacteria</taxon>
        <taxon>Hyphomicrobiales</taxon>
        <taxon>Methylobacteriaceae</taxon>
        <taxon>Methylobacterium</taxon>
    </lineage>
</organism>
<dbReference type="PATRIC" id="fig|1187852.3.peg.1965"/>
<dbReference type="SUPFAM" id="SSF55729">
    <property type="entry name" value="Acyl-CoA N-acyltransferases (Nat)"/>
    <property type="match status" value="1"/>
</dbReference>
<evidence type="ECO:0000313" key="4">
    <source>
        <dbReference type="EMBL" id="KMO35217.1"/>
    </source>
</evidence>
<dbReference type="RefSeq" id="WP_048453085.1">
    <property type="nucleotide sequence ID" value="NZ_JBNNPJ010000029.1"/>
</dbReference>
<protein>
    <submittedName>
        <fullName evidence="4">GCN5 family acetyltransferase</fullName>
    </submittedName>
</protein>
<name>A0A0J6SNM2_9HYPH</name>
<keyword evidence="2" id="KW-0012">Acyltransferase</keyword>
<keyword evidence="1 4" id="KW-0808">Transferase</keyword>
<dbReference type="Gene3D" id="3.40.630.30">
    <property type="match status" value="1"/>
</dbReference>
<dbReference type="EMBL" id="LABZ01000168">
    <property type="protein sequence ID" value="KMO35217.1"/>
    <property type="molecule type" value="Genomic_DNA"/>
</dbReference>
<keyword evidence="5" id="KW-1185">Reference proteome</keyword>
<dbReference type="InterPro" id="IPR000182">
    <property type="entry name" value="GNAT_dom"/>
</dbReference>
<gene>
    <name evidence="4" type="ORF">VQ03_22285</name>
</gene>
<dbReference type="PANTHER" id="PTHR43877:SF5">
    <property type="entry name" value="BLL8307 PROTEIN"/>
    <property type="match status" value="1"/>
</dbReference>
<evidence type="ECO:0000259" key="3">
    <source>
        <dbReference type="PROSITE" id="PS51186"/>
    </source>
</evidence>
<proteinExistence type="predicted"/>
<feature type="domain" description="N-acetyltransferase" evidence="3">
    <location>
        <begin position="11"/>
        <end position="160"/>
    </location>
</feature>
<dbReference type="PROSITE" id="PS51186">
    <property type="entry name" value="GNAT"/>
    <property type="match status" value="1"/>
</dbReference>
<dbReference type="Pfam" id="PF00583">
    <property type="entry name" value="Acetyltransf_1"/>
    <property type="match status" value="1"/>
</dbReference>
<evidence type="ECO:0000313" key="5">
    <source>
        <dbReference type="Proteomes" id="UP000036449"/>
    </source>
</evidence>
<evidence type="ECO:0000256" key="2">
    <source>
        <dbReference type="ARBA" id="ARBA00023315"/>
    </source>
</evidence>
<sequence>MTTPPHPATVATIRQEDPAQPEIVALLRNGEAASAALYPAESNHHLSLEGLREANVTFLVARDAEGRAVATGALVAHGGWAEIKRIWVEEHARGRGLSRQVLDALIAEADRARIAVLRLETGIVSHAALALYERTGFVRRGPFADYAEDPLSVFMERRLRAA</sequence>
<dbReference type="GO" id="GO:0016747">
    <property type="term" value="F:acyltransferase activity, transferring groups other than amino-acyl groups"/>
    <property type="evidence" value="ECO:0007669"/>
    <property type="project" value="InterPro"/>
</dbReference>
<dbReference type="OrthoDB" id="9787920at2"/>
<evidence type="ECO:0000256" key="1">
    <source>
        <dbReference type="ARBA" id="ARBA00022679"/>
    </source>
</evidence>
<accession>A0A0J6SNM2</accession>
<dbReference type="InterPro" id="IPR050832">
    <property type="entry name" value="Bact_Acetyltransf"/>
</dbReference>